<feature type="region of interest" description="Disordered" evidence="1">
    <location>
        <begin position="1"/>
        <end position="71"/>
    </location>
</feature>
<dbReference type="AlphaFoldDB" id="A0A0G4HI34"/>
<reference evidence="3" key="1">
    <citation type="submission" date="2014-11" db="EMBL/GenBank/DDBJ databases">
        <authorList>
            <person name="Otto D Thomas"/>
            <person name="Naeem Raeece"/>
        </authorList>
    </citation>
    <scope>NUCLEOTIDE SEQUENCE</scope>
</reference>
<dbReference type="VEuPathDB" id="CryptoDB:Cvel_6910"/>
<accession>A0A0G4HI34</accession>
<evidence type="ECO:0000313" key="3">
    <source>
        <dbReference type="EMBL" id="CEM43658.1"/>
    </source>
</evidence>
<feature type="compositionally biased region" description="Low complexity" evidence="1">
    <location>
        <begin position="38"/>
        <end position="65"/>
    </location>
</feature>
<feature type="domain" description="Reverse transcriptase/retrotransposon-derived protein RNase H-like" evidence="2">
    <location>
        <begin position="168"/>
        <end position="264"/>
    </location>
</feature>
<evidence type="ECO:0000259" key="2">
    <source>
        <dbReference type="Pfam" id="PF17919"/>
    </source>
</evidence>
<organism evidence="3">
    <name type="scientific">Chromera velia CCMP2878</name>
    <dbReference type="NCBI Taxonomy" id="1169474"/>
    <lineage>
        <taxon>Eukaryota</taxon>
        <taxon>Sar</taxon>
        <taxon>Alveolata</taxon>
        <taxon>Colpodellida</taxon>
        <taxon>Chromeraceae</taxon>
        <taxon>Chromera</taxon>
    </lineage>
</organism>
<dbReference type="PANTHER" id="PTHR34072">
    <property type="entry name" value="ENZYMATIC POLYPROTEIN-RELATED"/>
    <property type="match status" value="1"/>
</dbReference>
<gene>
    <name evidence="3" type="ORF">Cvel_6910</name>
</gene>
<sequence length="265" mass="29314">MQAETGGQTDRFPDTPGTTAKSTREGETITQQAADTGAKVSPASDSSAVDKSAASSFPSSSSSSSEGRPEDIWNKIPKVGVYKRLRKEVQETPVWTLNDVPHSPSFDGMGVLFEPSVSKEAGKLAGGNSAYLISGLFIILERWIWEDRPLNQLLRPFDKNKQPLPFIWTAAADEAFLELRNHLTELPILSFSDMHTLFIVKPDACNISIGSVLLQIKDRRESVITYASRGLQRAELNYGAPEQEALTNVFCCRQWQHYLFGSSIF</sequence>
<name>A0A0G4HI34_9ALVE</name>
<dbReference type="EMBL" id="CDMZ01002735">
    <property type="protein sequence ID" value="CEM43658.1"/>
    <property type="molecule type" value="Genomic_DNA"/>
</dbReference>
<dbReference type="Pfam" id="PF17919">
    <property type="entry name" value="RT_RNaseH_2"/>
    <property type="match status" value="1"/>
</dbReference>
<dbReference type="SUPFAM" id="SSF56672">
    <property type="entry name" value="DNA/RNA polymerases"/>
    <property type="match status" value="1"/>
</dbReference>
<protein>
    <recommendedName>
        <fullName evidence="2">Reverse transcriptase/retrotransposon-derived protein RNase H-like domain-containing protein</fullName>
    </recommendedName>
</protein>
<dbReference type="InterPro" id="IPR041577">
    <property type="entry name" value="RT_RNaseH_2"/>
</dbReference>
<dbReference type="InterPro" id="IPR043502">
    <property type="entry name" value="DNA/RNA_pol_sf"/>
</dbReference>
<proteinExistence type="predicted"/>
<dbReference type="PhylomeDB" id="A0A0G4HI34"/>
<evidence type="ECO:0000256" key="1">
    <source>
        <dbReference type="SAM" id="MobiDB-lite"/>
    </source>
</evidence>